<dbReference type="EMBL" id="JAACXV010000404">
    <property type="protein sequence ID" value="KAF7278266.1"/>
    <property type="molecule type" value="Genomic_DNA"/>
</dbReference>
<reference evidence="2" key="1">
    <citation type="submission" date="2020-08" db="EMBL/GenBank/DDBJ databases">
        <title>Genome sequencing and assembly of the red palm weevil Rhynchophorus ferrugineus.</title>
        <authorList>
            <person name="Dias G.B."/>
            <person name="Bergman C.M."/>
            <person name="Manee M."/>
        </authorList>
    </citation>
    <scope>NUCLEOTIDE SEQUENCE</scope>
    <source>
        <strain evidence="2">AA-2017</strain>
        <tissue evidence="2">Whole larva</tissue>
    </source>
</reference>
<accession>A0A834ME10</accession>
<gene>
    <name evidence="2" type="ORF">GWI33_008622</name>
</gene>
<feature type="compositionally biased region" description="Basic and acidic residues" evidence="1">
    <location>
        <begin position="31"/>
        <end position="43"/>
    </location>
</feature>
<evidence type="ECO:0000313" key="3">
    <source>
        <dbReference type="Proteomes" id="UP000625711"/>
    </source>
</evidence>
<organism evidence="2 3">
    <name type="scientific">Rhynchophorus ferrugineus</name>
    <name type="common">Red palm weevil</name>
    <name type="synonym">Curculio ferrugineus</name>
    <dbReference type="NCBI Taxonomy" id="354439"/>
    <lineage>
        <taxon>Eukaryota</taxon>
        <taxon>Metazoa</taxon>
        <taxon>Ecdysozoa</taxon>
        <taxon>Arthropoda</taxon>
        <taxon>Hexapoda</taxon>
        <taxon>Insecta</taxon>
        <taxon>Pterygota</taxon>
        <taxon>Neoptera</taxon>
        <taxon>Endopterygota</taxon>
        <taxon>Coleoptera</taxon>
        <taxon>Polyphaga</taxon>
        <taxon>Cucujiformia</taxon>
        <taxon>Curculionidae</taxon>
        <taxon>Dryophthorinae</taxon>
        <taxon>Rhynchophorus</taxon>
    </lineage>
</organism>
<proteinExistence type="predicted"/>
<dbReference type="AlphaFoldDB" id="A0A834ME10"/>
<feature type="region of interest" description="Disordered" evidence="1">
    <location>
        <begin position="26"/>
        <end position="46"/>
    </location>
</feature>
<sequence length="69" mass="7858">MDFLLVGRVSGTAGPTERVHFAHIVKSNRSSPEREDADREPYQQKRYHASTRLQVVNIDGLWQRAGHGK</sequence>
<dbReference type="Proteomes" id="UP000625711">
    <property type="component" value="Unassembled WGS sequence"/>
</dbReference>
<comment type="caution">
    <text evidence="2">The sequence shown here is derived from an EMBL/GenBank/DDBJ whole genome shotgun (WGS) entry which is preliminary data.</text>
</comment>
<protein>
    <submittedName>
        <fullName evidence="2">Uncharacterized protein</fullName>
    </submittedName>
</protein>
<keyword evidence="3" id="KW-1185">Reference proteome</keyword>
<evidence type="ECO:0000256" key="1">
    <source>
        <dbReference type="SAM" id="MobiDB-lite"/>
    </source>
</evidence>
<name>A0A834ME10_RHYFE</name>
<evidence type="ECO:0000313" key="2">
    <source>
        <dbReference type="EMBL" id="KAF7278266.1"/>
    </source>
</evidence>